<evidence type="ECO:0000313" key="3">
    <source>
        <dbReference type="Proteomes" id="UP000034164"/>
    </source>
</evidence>
<evidence type="ECO:0000313" key="2">
    <source>
        <dbReference type="EMBL" id="KKZ64019.1"/>
    </source>
</evidence>
<accession>A0A0G2J2D6</accession>
<feature type="region of interest" description="Disordered" evidence="1">
    <location>
        <begin position="109"/>
        <end position="173"/>
    </location>
</feature>
<reference evidence="3" key="1">
    <citation type="journal article" date="2015" name="PLoS Genet.">
        <title>The dynamic genome and transcriptome of the human fungal pathogen Blastomyces and close relative Emmonsia.</title>
        <authorList>
            <person name="Munoz J.F."/>
            <person name="Gauthier G.M."/>
            <person name="Desjardins C.A."/>
            <person name="Gallo J.E."/>
            <person name="Holder J."/>
            <person name="Sullivan T.D."/>
            <person name="Marty A.J."/>
            <person name="Carmen J.C."/>
            <person name="Chen Z."/>
            <person name="Ding L."/>
            <person name="Gujja S."/>
            <person name="Magrini V."/>
            <person name="Misas E."/>
            <person name="Mitreva M."/>
            <person name="Priest M."/>
            <person name="Saif S."/>
            <person name="Whiston E.A."/>
            <person name="Young S."/>
            <person name="Zeng Q."/>
            <person name="Goldman W.E."/>
            <person name="Mardis E.R."/>
            <person name="Taylor J.W."/>
            <person name="McEwen J.G."/>
            <person name="Clay O.K."/>
            <person name="Klein B.S."/>
            <person name="Cuomo C.A."/>
        </authorList>
    </citation>
    <scope>NUCLEOTIDE SEQUENCE [LARGE SCALE GENOMIC DNA]</scope>
    <source>
        <strain evidence="3">UAMH 3008</strain>
    </source>
</reference>
<dbReference type="Proteomes" id="UP000034164">
    <property type="component" value="Unassembled WGS sequence"/>
</dbReference>
<name>A0A0G2J2D6_9EURO</name>
<evidence type="ECO:0000256" key="1">
    <source>
        <dbReference type="SAM" id="MobiDB-lite"/>
    </source>
</evidence>
<organism evidence="2 3">
    <name type="scientific">[Emmonsia] crescens</name>
    <dbReference type="NCBI Taxonomy" id="73230"/>
    <lineage>
        <taxon>Eukaryota</taxon>
        <taxon>Fungi</taxon>
        <taxon>Dikarya</taxon>
        <taxon>Ascomycota</taxon>
        <taxon>Pezizomycotina</taxon>
        <taxon>Eurotiomycetes</taxon>
        <taxon>Eurotiomycetidae</taxon>
        <taxon>Onygenales</taxon>
        <taxon>Ajellomycetaceae</taxon>
        <taxon>Emergomyces</taxon>
    </lineage>
</organism>
<dbReference type="VEuPathDB" id="FungiDB:EMCG_01680"/>
<gene>
    <name evidence="2" type="ORF">EMCG_01680</name>
</gene>
<dbReference type="EMBL" id="LCZI01000884">
    <property type="protein sequence ID" value="KKZ64019.1"/>
    <property type="molecule type" value="Genomic_DNA"/>
</dbReference>
<feature type="region of interest" description="Disordered" evidence="1">
    <location>
        <begin position="58"/>
        <end position="95"/>
    </location>
</feature>
<dbReference type="AlphaFoldDB" id="A0A0G2J2D6"/>
<feature type="compositionally biased region" description="Acidic residues" evidence="1">
    <location>
        <begin position="137"/>
        <end position="157"/>
    </location>
</feature>
<proteinExistence type="predicted"/>
<comment type="caution">
    <text evidence="2">The sequence shown here is derived from an EMBL/GenBank/DDBJ whole genome shotgun (WGS) entry which is preliminary data.</text>
</comment>
<sequence>MSGPCEIYKKKVIKRRGLKPLPKRKPSGTKDDIYRVLRFHWGRSIKAGVTFDTRVKEKDNAADIASNPTVRALGSSSSSVDQTSPTQGRKNRKKKLLVKGHLAVKKILSPEGKDISDVNMSDFSCDDPDDKRVIDSDTSDEDGADDEDDNDDDDSGYDSDSTRPSAIEISLRM</sequence>
<protein>
    <submittedName>
        <fullName evidence="2">Uncharacterized protein</fullName>
    </submittedName>
</protein>